<dbReference type="STRING" id="392015.SAMN05421543_1663"/>
<dbReference type="GO" id="GO:0003677">
    <property type="term" value="F:DNA binding"/>
    <property type="evidence" value="ECO:0007669"/>
    <property type="project" value="UniProtKB-KW"/>
</dbReference>
<dbReference type="InterPro" id="IPR007627">
    <property type="entry name" value="RNA_pol_sigma70_r2"/>
</dbReference>
<keyword evidence="4" id="KW-0731">Sigma factor</keyword>
<dbReference type="Gene3D" id="3.10.450.50">
    <property type="match status" value="1"/>
</dbReference>
<evidence type="ECO:0000256" key="5">
    <source>
        <dbReference type="ARBA" id="ARBA00023125"/>
    </source>
</evidence>
<evidence type="ECO:0000313" key="9">
    <source>
        <dbReference type="EMBL" id="SFV09800.1"/>
    </source>
</evidence>
<evidence type="ECO:0000259" key="8">
    <source>
        <dbReference type="Pfam" id="PF08281"/>
    </source>
</evidence>
<dbReference type="Proteomes" id="UP000183508">
    <property type="component" value="Unassembled WGS sequence"/>
</dbReference>
<dbReference type="InterPro" id="IPR036388">
    <property type="entry name" value="WH-like_DNA-bd_sf"/>
</dbReference>
<dbReference type="RefSeq" id="WP_074956889.1">
    <property type="nucleotide sequence ID" value="NZ_FPBV01000066.1"/>
</dbReference>
<dbReference type="InterPro" id="IPR032710">
    <property type="entry name" value="NTF2-like_dom_sf"/>
</dbReference>
<dbReference type="NCBIfam" id="TIGR02937">
    <property type="entry name" value="sigma70-ECF"/>
    <property type="match status" value="1"/>
</dbReference>
<evidence type="ECO:0000259" key="7">
    <source>
        <dbReference type="Pfam" id="PF04542"/>
    </source>
</evidence>
<dbReference type="CDD" id="cd06171">
    <property type="entry name" value="Sigma70_r4"/>
    <property type="match status" value="1"/>
</dbReference>
<name>A0A1I7LJJ5_9BACL</name>
<reference evidence="10" key="1">
    <citation type="submission" date="2016-10" db="EMBL/GenBank/DDBJ databases">
        <authorList>
            <person name="Varghese N."/>
        </authorList>
    </citation>
    <scope>NUCLEOTIDE SEQUENCE [LARGE SCALE GENOMIC DNA]</scope>
    <source>
        <strain evidence="10">DSM 17980</strain>
    </source>
</reference>
<dbReference type="InterPro" id="IPR039425">
    <property type="entry name" value="RNA_pol_sigma-70-like"/>
</dbReference>
<proteinExistence type="inferred from homology"/>
<organism evidence="9 10">
    <name type="scientific">Alicyclobacillus macrosporangiidus</name>
    <dbReference type="NCBI Taxonomy" id="392015"/>
    <lineage>
        <taxon>Bacteria</taxon>
        <taxon>Bacillati</taxon>
        <taxon>Bacillota</taxon>
        <taxon>Bacilli</taxon>
        <taxon>Bacillales</taxon>
        <taxon>Alicyclobacillaceae</taxon>
        <taxon>Alicyclobacillus</taxon>
    </lineage>
</organism>
<evidence type="ECO:0000256" key="6">
    <source>
        <dbReference type="ARBA" id="ARBA00023163"/>
    </source>
</evidence>
<accession>A0A1I7LJJ5</accession>
<dbReference type="SUPFAM" id="SSF54427">
    <property type="entry name" value="NTF2-like"/>
    <property type="match status" value="1"/>
</dbReference>
<comment type="subunit">
    <text evidence="2">Interacts transiently with the RNA polymerase catalytic core formed by RpoA, RpoB, RpoC and RpoZ (2 alpha, 1 beta, 1 beta' and 1 omega subunit) to form the RNA polymerase holoenzyme that can initiate transcription.</text>
</comment>
<dbReference type="PANTHER" id="PTHR43133">
    <property type="entry name" value="RNA POLYMERASE ECF-TYPE SIGMA FACTO"/>
    <property type="match status" value="1"/>
</dbReference>
<sequence>MESVQTASRELRKEFENLIVAFRPELWNYCLYLTRSPWDAEDLVQETIVKTFAHMAHLYQVVNMRAYLFRMASNLWIDWCRRARLVSQDDRFLRAIPAPDEVDRADVIGSMEDLIRLLPPRQRVILLLMDVFDFSARETAEMLVITEGAVKAALHRARRTLQGNRACAPVGRAVKKVPPAVVNAYLEAFNKRDADGIAALLDEHAVADIVGVTQEYGRDTIRKNSLSDWAQDPIPMRGAYFDWDSTSFIGVFAMENGEEKLDTIIRVTEDGERIRGVADYYFCPELLQHVASQLHVSARARGYFWNT</sequence>
<comment type="similarity">
    <text evidence="1">Belongs to the sigma-70 factor family. ECF subfamily.</text>
</comment>
<dbReference type="OrthoDB" id="9784984at2"/>
<dbReference type="SUPFAM" id="SSF88659">
    <property type="entry name" value="Sigma3 and sigma4 domains of RNA polymerase sigma factors"/>
    <property type="match status" value="1"/>
</dbReference>
<dbReference type="InterPro" id="IPR013249">
    <property type="entry name" value="RNA_pol_sigma70_r4_t2"/>
</dbReference>
<keyword evidence="5" id="KW-0238">DNA-binding</keyword>
<gene>
    <name evidence="9" type="ORF">SAMN05421543_1663</name>
</gene>
<evidence type="ECO:0000313" key="10">
    <source>
        <dbReference type="Proteomes" id="UP000183508"/>
    </source>
</evidence>
<dbReference type="Gene3D" id="1.10.1740.10">
    <property type="match status" value="1"/>
</dbReference>
<dbReference type="Pfam" id="PF04542">
    <property type="entry name" value="Sigma70_r2"/>
    <property type="match status" value="1"/>
</dbReference>
<dbReference type="InterPro" id="IPR013324">
    <property type="entry name" value="RNA_pol_sigma_r3/r4-like"/>
</dbReference>
<dbReference type="PANTHER" id="PTHR43133:SF8">
    <property type="entry name" value="RNA POLYMERASE SIGMA FACTOR HI_1459-RELATED"/>
    <property type="match status" value="1"/>
</dbReference>
<evidence type="ECO:0000256" key="3">
    <source>
        <dbReference type="ARBA" id="ARBA00023015"/>
    </source>
</evidence>
<evidence type="ECO:0000256" key="1">
    <source>
        <dbReference type="ARBA" id="ARBA00010641"/>
    </source>
</evidence>
<dbReference type="EMBL" id="FPBV01000066">
    <property type="protein sequence ID" value="SFV09800.1"/>
    <property type="molecule type" value="Genomic_DNA"/>
</dbReference>
<dbReference type="Pfam" id="PF08281">
    <property type="entry name" value="Sigma70_r4_2"/>
    <property type="match status" value="1"/>
</dbReference>
<dbReference type="GO" id="GO:0006352">
    <property type="term" value="P:DNA-templated transcription initiation"/>
    <property type="evidence" value="ECO:0007669"/>
    <property type="project" value="InterPro"/>
</dbReference>
<keyword evidence="10" id="KW-1185">Reference proteome</keyword>
<dbReference type="GO" id="GO:0016987">
    <property type="term" value="F:sigma factor activity"/>
    <property type="evidence" value="ECO:0007669"/>
    <property type="project" value="UniProtKB-KW"/>
</dbReference>
<dbReference type="SUPFAM" id="SSF88946">
    <property type="entry name" value="Sigma2 domain of RNA polymerase sigma factors"/>
    <property type="match status" value="1"/>
</dbReference>
<evidence type="ECO:0000256" key="2">
    <source>
        <dbReference type="ARBA" id="ARBA00011344"/>
    </source>
</evidence>
<keyword evidence="6" id="KW-0804">Transcription</keyword>
<dbReference type="AlphaFoldDB" id="A0A1I7LJJ5"/>
<dbReference type="Gene3D" id="1.10.10.10">
    <property type="entry name" value="Winged helix-like DNA-binding domain superfamily/Winged helix DNA-binding domain"/>
    <property type="match status" value="1"/>
</dbReference>
<dbReference type="InterPro" id="IPR014284">
    <property type="entry name" value="RNA_pol_sigma-70_dom"/>
</dbReference>
<evidence type="ECO:0000256" key="4">
    <source>
        <dbReference type="ARBA" id="ARBA00023082"/>
    </source>
</evidence>
<keyword evidence="3" id="KW-0805">Transcription regulation</keyword>
<feature type="domain" description="RNA polymerase sigma-70 region 2" evidence="7">
    <location>
        <begin position="18"/>
        <end position="84"/>
    </location>
</feature>
<feature type="domain" description="RNA polymerase sigma factor 70 region 4 type 2" evidence="8">
    <location>
        <begin position="111"/>
        <end position="161"/>
    </location>
</feature>
<protein>
    <submittedName>
        <fullName evidence="9">RNA polymerase sigma-70 factor, ECF subfamily</fullName>
    </submittedName>
</protein>
<dbReference type="InterPro" id="IPR013325">
    <property type="entry name" value="RNA_pol_sigma_r2"/>
</dbReference>